<dbReference type="InterPro" id="IPR000805">
    <property type="entry name" value="Glyco_hydro_26"/>
</dbReference>
<accession>A0A2S8SPD0</accession>
<evidence type="ECO:0000256" key="2">
    <source>
        <dbReference type="ARBA" id="ARBA00022801"/>
    </source>
</evidence>
<keyword evidence="5" id="KW-0732">Signal</keyword>
<reference evidence="7 8" key="1">
    <citation type="journal article" date="2018" name="Syst. Appl. Microbiol.">
        <title>Abditibacterium utsteinense sp. nov., the first cultivated member of candidate phylum FBP, isolated from ice-free Antarctic soil samples.</title>
        <authorList>
            <person name="Tahon G."/>
            <person name="Tytgat B."/>
            <person name="Lebbe L."/>
            <person name="Carlier A."/>
            <person name="Willems A."/>
        </authorList>
    </citation>
    <scope>NUCLEOTIDE SEQUENCE [LARGE SCALE GENOMIC DNA]</scope>
    <source>
        <strain evidence="7 8">LMG 29911</strain>
    </source>
</reference>
<organism evidence="7 8">
    <name type="scientific">Abditibacterium utsteinense</name>
    <dbReference type="NCBI Taxonomy" id="1960156"/>
    <lineage>
        <taxon>Bacteria</taxon>
        <taxon>Pseudomonadati</taxon>
        <taxon>Abditibacteriota</taxon>
        <taxon>Abditibacteriia</taxon>
        <taxon>Abditibacteriales</taxon>
        <taxon>Abditibacteriaceae</taxon>
        <taxon>Abditibacterium</taxon>
    </lineage>
</organism>
<dbReference type="InterPro" id="IPR017853">
    <property type="entry name" value="GH"/>
</dbReference>
<dbReference type="Pfam" id="PF02156">
    <property type="entry name" value="Glyco_hydro_26"/>
    <property type="match status" value="1"/>
</dbReference>
<evidence type="ECO:0000256" key="4">
    <source>
        <dbReference type="PROSITE-ProRule" id="PRU01100"/>
    </source>
</evidence>
<dbReference type="Gene3D" id="3.20.20.80">
    <property type="entry name" value="Glycosidases"/>
    <property type="match status" value="1"/>
</dbReference>
<name>A0A2S8SPD0_9BACT</name>
<dbReference type="GO" id="GO:0006080">
    <property type="term" value="P:substituted mannan metabolic process"/>
    <property type="evidence" value="ECO:0007669"/>
    <property type="project" value="InterPro"/>
</dbReference>
<proteinExistence type="inferred from homology"/>
<feature type="active site" description="Nucleophile" evidence="4">
    <location>
        <position position="257"/>
    </location>
</feature>
<dbReference type="OrthoDB" id="9816550at2"/>
<dbReference type="PROSITE" id="PS51764">
    <property type="entry name" value="GH26"/>
    <property type="match status" value="1"/>
</dbReference>
<evidence type="ECO:0000256" key="3">
    <source>
        <dbReference type="ARBA" id="ARBA00023295"/>
    </source>
</evidence>
<dbReference type="EMBL" id="NIGF01000026">
    <property type="protein sequence ID" value="PQV62648.1"/>
    <property type="molecule type" value="Genomic_DNA"/>
</dbReference>
<evidence type="ECO:0000256" key="1">
    <source>
        <dbReference type="ARBA" id="ARBA00007754"/>
    </source>
</evidence>
<dbReference type="Proteomes" id="UP000237684">
    <property type="component" value="Unassembled WGS sequence"/>
</dbReference>
<protein>
    <submittedName>
        <fullName evidence="7">Glycosyl hydrolase family 26</fullName>
    </submittedName>
</protein>
<dbReference type="RefSeq" id="WP_106381227.1">
    <property type="nucleotide sequence ID" value="NZ_NIGF01000026.1"/>
</dbReference>
<dbReference type="AlphaFoldDB" id="A0A2S8SPD0"/>
<keyword evidence="8" id="KW-1185">Reference proteome</keyword>
<gene>
    <name evidence="7" type="ORF">B1R32_12633</name>
</gene>
<comment type="similarity">
    <text evidence="1 4">Belongs to the glycosyl hydrolase 26 family.</text>
</comment>
<keyword evidence="2 4" id="KW-0378">Hydrolase</keyword>
<evidence type="ECO:0000256" key="5">
    <source>
        <dbReference type="SAM" id="SignalP"/>
    </source>
</evidence>
<dbReference type="GO" id="GO:0016985">
    <property type="term" value="F:mannan endo-1,4-beta-mannosidase activity"/>
    <property type="evidence" value="ECO:0007669"/>
    <property type="project" value="InterPro"/>
</dbReference>
<dbReference type="SUPFAM" id="SSF51445">
    <property type="entry name" value="(Trans)glycosidases"/>
    <property type="match status" value="1"/>
</dbReference>
<evidence type="ECO:0000313" key="8">
    <source>
        <dbReference type="Proteomes" id="UP000237684"/>
    </source>
</evidence>
<evidence type="ECO:0000313" key="7">
    <source>
        <dbReference type="EMBL" id="PQV62648.1"/>
    </source>
</evidence>
<keyword evidence="3 4" id="KW-0326">Glycosidase</keyword>
<evidence type="ECO:0000259" key="6">
    <source>
        <dbReference type="PROSITE" id="PS51764"/>
    </source>
</evidence>
<sequence>MRQSTFFAILGVGASLTGMARAAMCAPLAKFEPAAGKVYHGASLPDTWDENGLRRQIQSYNALAGKKLSVVTWFASAYETGRMTTWRQSYAPSLARVKRAGALSLIKFSTQDYAFDRTRRAADLKQIALGAWDDYFKDAAQTVRDFKDPVFISIDHEMNGNWYPYSQAYPGSNFTAADFVAAWRRIVTVFRQNGASNAAFVWSPNVPDVGNVPYSKYYPGDDAVDWIGVSFYSGNDLGAMDAIYKTYAAKKPFFITEWATAPEKSRYNPNFPGDVAWIEQFFAALSARYPRVKAISWFNWNKGDGNYLLGRVPAQSKAYAEDIANARYLDQPLIVGSAGAANAPETPRLDRPAPEIRLREIVPIEAARIERAPLVTPRRERLKLQVVPLSR</sequence>
<feature type="chain" id="PRO_5015466717" evidence="5">
    <location>
        <begin position="23"/>
        <end position="391"/>
    </location>
</feature>
<dbReference type="InterPro" id="IPR022790">
    <property type="entry name" value="GH26_dom"/>
</dbReference>
<feature type="active site" description="Proton donor" evidence="4">
    <location>
        <position position="157"/>
    </location>
</feature>
<feature type="signal peptide" evidence="5">
    <location>
        <begin position="1"/>
        <end position="22"/>
    </location>
</feature>
<comment type="caution">
    <text evidence="7">The sequence shown here is derived from an EMBL/GenBank/DDBJ whole genome shotgun (WGS) entry which is preliminary data.</text>
</comment>
<dbReference type="InParanoid" id="A0A2S8SPD0"/>
<feature type="domain" description="GH26" evidence="6">
    <location>
        <begin position="19"/>
        <end position="322"/>
    </location>
</feature>
<dbReference type="PANTHER" id="PTHR40079">
    <property type="entry name" value="MANNAN ENDO-1,4-BETA-MANNOSIDASE E-RELATED"/>
    <property type="match status" value="1"/>
</dbReference>
<dbReference type="PANTHER" id="PTHR40079:SF4">
    <property type="entry name" value="GH26 DOMAIN-CONTAINING PROTEIN-RELATED"/>
    <property type="match status" value="1"/>
</dbReference>